<evidence type="ECO:0000256" key="9">
    <source>
        <dbReference type="SAM" id="MobiDB-lite"/>
    </source>
</evidence>
<evidence type="ECO:0000256" key="2">
    <source>
        <dbReference type="ARBA" id="ARBA00022475"/>
    </source>
</evidence>
<feature type="region of interest" description="Disordered" evidence="9">
    <location>
        <begin position="336"/>
        <end position="547"/>
    </location>
</feature>
<dbReference type="GO" id="GO:0005886">
    <property type="term" value="C:plasma membrane"/>
    <property type="evidence" value="ECO:0007669"/>
    <property type="project" value="UniProtKB-SubCell"/>
</dbReference>
<dbReference type="AlphaFoldDB" id="A0A7S1SL68"/>
<evidence type="ECO:0000256" key="4">
    <source>
        <dbReference type="ARBA" id="ARBA00022989"/>
    </source>
</evidence>
<evidence type="ECO:0000256" key="5">
    <source>
        <dbReference type="ARBA" id="ARBA00023054"/>
    </source>
</evidence>
<sequence>MAEVEAEVVAEVPAQELTPDAEMVEEAAEVAKPDVQPLYIVRLPRPDIDETEQKIITAELDIHKSKIRLLNDHLNMKRSEKEAAYQSTQEARTQLRLVQDERRALMKELQPLHTDRKGYMRDIAAVKDERRELTVRTEEELDQALADLEHKRAHETMTLNEEKQILKDLKKLESQREKVREYDAKKSTVSVNVMEKDKLQASIKELEAQLDTVRLEEDTQNHIFTKFLSEEKEIEEEMKQIKEERAEVTEIKNRLFDRLRALERQSKGKLKEFYDVKRRIMKAKDLLAQGKREQAEQLCLVHNQRVHEQLEQPAFYSEYTRLVEKNRKVPMVPNMDEDEWEKPKAGKPKKPTMSREDLEAQAKARAASLIERMMAEAEAEVAQQKRFTPKEPEPAPEPEPEPVKPAAVPRPSSKPKATPAPAPLPVIEMDDTFVAPEDKVVDKPKLSPAELKEELRRHNMQAAKEAAERKAKREAAAARKKKQAEQKAREAAQKAAQAKHAPVEAVEEPSAAVEEEEAEAEVGTNKAAEKAKAAAMPPPPKFRPPKKAAKGLLGQAKKFHKDYPMALWIVVIAMVTGTLLHFMLR</sequence>
<comment type="similarity">
    <text evidence="7">Belongs to the plant Proton pump-interactor protein family.</text>
</comment>
<proteinExistence type="inferred from homology"/>
<keyword evidence="5 8" id="KW-0175">Coiled coil</keyword>
<gene>
    <name evidence="11" type="ORF">TCHU04912_LOCUS4531</name>
</gene>
<evidence type="ECO:0000256" key="8">
    <source>
        <dbReference type="SAM" id="Coils"/>
    </source>
</evidence>
<comment type="subcellular location">
    <subcellularLocation>
        <location evidence="1">Cell membrane</location>
        <topology evidence="1">Single-pass membrane protein</topology>
    </subcellularLocation>
</comment>
<organism evidence="11">
    <name type="scientific">Tetraselmis chuii</name>
    <dbReference type="NCBI Taxonomy" id="63592"/>
    <lineage>
        <taxon>Eukaryota</taxon>
        <taxon>Viridiplantae</taxon>
        <taxon>Chlorophyta</taxon>
        <taxon>core chlorophytes</taxon>
        <taxon>Chlorodendrophyceae</taxon>
        <taxon>Chlorodendrales</taxon>
        <taxon>Chlorodendraceae</taxon>
        <taxon>Tetraselmis</taxon>
    </lineage>
</organism>
<dbReference type="PANTHER" id="PTHR32219">
    <property type="entry name" value="RNA-BINDING PROTEIN YLMH-RELATED"/>
    <property type="match status" value="1"/>
</dbReference>
<feature type="compositionally biased region" description="Basic and acidic residues" evidence="9">
    <location>
        <begin position="353"/>
        <end position="362"/>
    </location>
</feature>
<feature type="compositionally biased region" description="Low complexity" evidence="9">
    <location>
        <begin position="404"/>
        <end position="417"/>
    </location>
</feature>
<evidence type="ECO:0000256" key="3">
    <source>
        <dbReference type="ARBA" id="ARBA00022692"/>
    </source>
</evidence>
<feature type="compositionally biased region" description="Basic and acidic residues" evidence="9">
    <location>
        <begin position="465"/>
        <end position="492"/>
    </location>
</feature>
<dbReference type="PANTHER" id="PTHR32219:SF3">
    <property type="entry name" value="CALPONIN-LIKE DOMAIN PROTEIN"/>
    <property type="match status" value="1"/>
</dbReference>
<dbReference type="EMBL" id="HBGG01008978">
    <property type="protein sequence ID" value="CAD9202298.1"/>
    <property type="molecule type" value="Transcribed_RNA"/>
</dbReference>
<name>A0A7S1SL68_9CHLO</name>
<accession>A0A7S1SL68</accession>
<feature type="compositionally biased region" description="Basic and acidic residues" evidence="9">
    <location>
        <begin position="436"/>
        <end position="457"/>
    </location>
</feature>
<keyword evidence="4 10" id="KW-1133">Transmembrane helix</keyword>
<feature type="transmembrane region" description="Helical" evidence="10">
    <location>
        <begin position="565"/>
        <end position="584"/>
    </location>
</feature>
<keyword evidence="2" id="KW-1003">Cell membrane</keyword>
<evidence type="ECO:0000313" key="11">
    <source>
        <dbReference type="EMBL" id="CAD9202298.1"/>
    </source>
</evidence>
<dbReference type="InterPro" id="IPR055282">
    <property type="entry name" value="PPI1-4"/>
</dbReference>
<reference evidence="11" key="1">
    <citation type="submission" date="2021-01" db="EMBL/GenBank/DDBJ databases">
        <authorList>
            <person name="Corre E."/>
            <person name="Pelletier E."/>
            <person name="Niang G."/>
            <person name="Scheremetjew M."/>
            <person name="Finn R."/>
            <person name="Kale V."/>
            <person name="Holt S."/>
            <person name="Cochrane G."/>
            <person name="Meng A."/>
            <person name="Brown T."/>
            <person name="Cohen L."/>
        </authorList>
    </citation>
    <scope>NUCLEOTIDE SEQUENCE</scope>
    <source>
        <strain evidence="11">PLY429</strain>
    </source>
</reference>
<keyword evidence="3 10" id="KW-0812">Transmembrane</keyword>
<evidence type="ECO:0000256" key="7">
    <source>
        <dbReference type="ARBA" id="ARBA00038080"/>
    </source>
</evidence>
<evidence type="ECO:0000256" key="1">
    <source>
        <dbReference type="ARBA" id="ARBA00004162"/>
    </source>
</evidence>
<evidence type="ECO:0000256" key="6">
    <source>
        <dbReference type="ARBA" id="ARBA00023136"/>
    </source>
</evidence>
<keyword evidence="6 10" id="KW-0472">Membrane</keyword>
<evidence type="ECO:0000256" key="10">
    <source>
        <dbReference type="SAM" id="Phobius"/>
    </source>
</evidence>
<feature type="coiled-coil region" evidence="8">
    <location>
        <begin position="196"/>
        <end position="265"/>
    </location>
</feature>
<protein>
    <submittedName>
        <fullName evidence="11">Uncharacterized protein</fullName>
    </submittedName>
</protein>